<feature type="transmembrane region" description="Helical" evidence="2">
    <location>
        <begin position="12"/>
        <end position="29"/>
    </location>
</feature>
<dbReference type="OrthoDB" id="120976at2759"/>
<evidence type="ECO:0000256" key="1">
    <source>
        <dbReference type="SAM" id="MobiDB-lite"/>
    </source>
</evidence>
<evidence type="ECO:0000313" key="5">
    <source>
        <dbReference type="Proteomes" id="UP001152797"/>
    </source>
</evidence>
<feature type="compositionally biased region" description="Basic residues" evidence="1">
    <location>
        <begin position="749"/>
        <end position="761"/>
    </location>
</feature>
<dbReference type="PANTHER" id="PTHR24114">
    <property type="entry name" value="LEUCINE RICH REPEAT FAMILY PROTEIN"/>
    <property type="match status" value="1"/>
</dbReference>
<organism evidence="3">
    <name type="scientific">Cladocopium goreaui</name>
    <dbReference type="NCBI Taxonomy" id="2562237"/>
    <lineage>
        <taxon>Eukaryota</taxon>
        <taxon>Sar</taxon>
        <taxon>Alveolata</taxon>
        <taxon>Dinophyceae</taxon>
        <taxon>Suessiales</taxon>
        <taxon>Symbiodiniaceae</taxon>
        <taxon>Cladocopium</taxon>
    </lineage>
</organism>
<gene>
    <name evidence="3" type="ORF">C1SCF055_LOCUS41160</name>
</gene>
<dbReference type="InterPro" id="IPR032675">
    <property type="entry name" value="LRR_dom_sf"/>
</dbReference>
<evidence type="ECO:0000313" key="4">
    <source>
        <dbReference type="EMBL" id="CAL1169789.1"/>
    </source>
</evidence>
<dbReference type="EMBL" id="CAMXCT030006583">
    <property type="protein sequence ID" value="CAL4803726.1"/>
    <property type="molecule type" value="Genomic_DNA"/>
</dbReference>
<keyword evidence="2" id="KW-0812">Transmembrane</keyword>
<feature type="region of interest" description="Disordered" evidence="1">
    <location>
        <begin position="733"/>
        <end position="761"/>
    </location>
</feature>
<dbReference type="PANTHER" id="PTHR24114:SF2">
    <property type="entry name" value="F-BOX DOMAIN-CONTAINING PROTEIN-RELATED"/>
    <property type="match status" value="1"/>
</dbReference>
<keyword evidence="2" id="KW-1133">Transmembrane helix</keyword>
<dbReference type="AlphaFoldDB" id="A0A9P1DVF2"/>
<reference evidence="3" key="1">
    <citation type="submission" date="2022-10" db="EMBL/GenBank/DDBJ databases">
        <authorList>
            <person name="Chen Y."/>
            <person name="Dougan E. K."/>
            <person name="Chan C."/>
            <person name="Rhodes N."/>
            <person name="Thang M."/>
        </authorList>
    </citation>
    <scope>NUCLEOTIDE SEQUENCE</scope>
</reference>
<protein>
    <submittedName>
        <fullName evidence="3">Uncharacterized protein</fullName>
    </submittedName>
</protein>
<dbReference type="EMBL" id="CAMXCT020006583">
    <property type="protein sequence ID" value="CAL1169789.1"/>
    <property type="molecule type" value="Genomic_DNA"/>
</dbReference>
<feature type="region of interest" description="Disordered" evidence="1">
    <location>
        <begin position="607"/>
        <end position="627"/>
    </location>
</feature>
<feature type="compositionally biased region" description="Polar residues" evidence="1">
    <location>
        <begin position="615"/>
        <end position="626"/>
    </location>
</feature>
<keyword evidence="2" id="KW-0472">Membrane</keyword>
<feature type="transmembrane region" description="Helical" evidence="2">
    <location>
        <begin position="70"/>
        <end position="88"/>
    </location>
</feature>
<evidence type="ECO:0000256" key="2">
    <source>
        <dbReference type="SAM" id="Phobius"/>
    </source>
</evidence>
<dbReference type="Gene3D" id="3.80.10.10">
    <property type="entry name" value="Ribonuclease Inhibitor"/>
    <property type="match status" value="1"/>
</dbReference>
<proteinExistence type="predicted"/>
<dbReference type="Proteomes" id="UP001152797">
    <property type="component" value="Unassembled WGS sequence"/>
</dbReference>
<feature type="transmembrane region" description="Helical" evidence="2">
    <location>
        <begin position="36"/>
        <end position="55"/>
    </location>
</feature>
<reference evidence="4" key="2">
    <citation type="submission" date="2024-04" db="EMBL/GenBank/DDBJ databases">
        <authorList>
            <person name="Chen Y."/>
            <person name="Shah S."/>
            <person name="Dougan E. K."/>
            <person name="Thang M."/>
            <person name="Chan C."/>
        </authorList>
    </citation>
    <scope>NUCLEOTIDE SEQUENCE [LARGE SCALE GENOMIC DNA]</scope>
</reference>
<accession>A0A9P1DVF2</accession>
<sequence length="761" mass="84060">MALSVTEFLDSSGGLLISLLVLLAVEVASRSGQVHLAAAAAAIPTGLPLALLIVASKSKNAEVLVDFSDAVLRGTCSTLIFALAMAFAARKHWTVPQMLLISYAAWFAAARPSVVEGLALSSCRSLRKIVDRQSRWRPRELQFEQMEEEQRRSAARVTELLQPGFGNQLPNLQHLEGSVFSLLLRARQHSFPADQSKGAASPDVAGVAGIAGVAPALEAVDGIGARLQVLHLVDLYAADLLGLLPSGTEGAMSSSAPSCPKLQKLFLLNLPSAHPGLTAKVICKFLPQAPELKELQLDFQYFDPALWDLEALEALIARVQAEPSKVSKLILDWCRLGDAGVKCVCTALARHVRANAGVKELSLAHCELKDLSHVCEMLETPQLALTSLDLSANSFGDDEGVKLAKSLPFSSIKELRLRDSQVSERMPVKTKWTQSSALWLSGALSKLGGSQADRAIVVSLGMSGVGVHQRRSQVLRQETMRRRVIFGQLRAETEKDPNQVVKLLCSKFSQLIDRVAQAEDAFETASKRADQMRQKVQESADRHQATTSQMQSSLRTQLAEAEAAQLRLKEARANADFAAGEVLRAKEAAHSLNEDCERLSSQCREEQRTLEETSSRMQQEEQSSATCERERQRLRAELEALVQKLAVQEEELAADYQRDRQRRGDTRQLELRVQDAGRQRVSAEKRLQSVQEELGTTQKQVLHFKERLELATQKLQLGHEELQELLRSQEEAQQEKLRVQEEDELKSSQHGHFRALKKNTC</sequence>
<dbReference type="SUPFAM" id="SSF52047">
    <property type="entry name" value="RNI-like"/>
    <property type="match status" value="1"/>
</dbReference>
<dbReference type="EMBL" id="CAMXCT010006583">
    <property type="protein sequence ID" value="CAI4016414.1"/>
    <property type="molecule type" value="Genomic_DNA"/>
</dbReference>
<comment type="caution">
    <text evidence="3">The sequence shown here is derived from an EMBL/GenBank/DDBJ whole genome shotgun (WGS) entry which is preliminary data.</text>
</comment>
<keyword evidence="5" id="KW-1185">Reference proteome</keyword>
<dbReference type="InterPro" id="IPR052394">
    <property type="entry name" value="LRR-containing"/>
</dbReference>
<evidence type="ECO:0000313" key="3">
    <source>
        <dbReference type="EMBL" id="CAI4016414.1"/>
    </source>
</evidence>
<name>A0A9P1DVF2_9DINO</name>